<dbReference type="Proteomes" id="UP000266841">
    <property type="component" value="Unassembled WGS sequence"/>
</dbReference>
<evidence type="ECO:0000256" key="1">
    <source>
        <dbReference type="SAM" id="MobiDB-lite"/>
    </source>
</evidence>
<feature type="compositionally biased region" description="Polar residues" evidence="1">
    <location>
        <begin position="57"/>
        <end position="66"/>
    </location>
</feature>
<accession>K0TE01</accession>
<feature type="region of interest" description="Disordered" evidence="1">
    <location>
        <begin position="1"/>
        <end position="112"/>
    </location>
</feature>
<reference evidence="2 3" key="1">
    <citation type="journal article" date="2012" name="Genome Biol.">
        <title>Genome and low-iron response of an oceanic diatom adapted to chronic iron limitation.</title>
        <authorList>
            <person name="Lommer M."/>
            <person name="Specht M."/>
            <person name="Roy A.S."/>
            <person name="Kraemer L."/>
            <person name="Andreson R."/>
            <person name="Gutowska M.A."/>
            <person name="Wolf J."/>
            <person name="Bergner S.V."/>
            <person name="Schilhabel M.B."/>
            <person name="Klostermeier U.C."/>
            <person name="Beiko R.G."/>
            <person name="Rosenstiel P."/>
            <person name="Hippler M."/>
            <person name="Laroche J."/>
        </authorList>
    </citation>
    <scope>NUCLEOTIDE SEQUENCE [LARGE SCALE GENOMIC DNA]</scope>
    <source>
        <strain evidence="2 3">CCMP1005</strain>
    </source>
</reference>
<evidence type="ECO:0000313" key="3">
    <source>
        <dbReference type="Proteomes" id="UP000266841"/>
    </source>
</evidence>
<evidence type="ECO:0000313" key="2">
    <source>
        <dbReference type="EMBL" id="EJK76948.1"/>
    </source>
</evidence>
<dbReference type="EMBL" id="AGNL01001524">
    <property type="protein sequence ID" value="EJK76948.1"/>
    <property type="molecule type" value="Genomic_DNA"/>
</dbReference>
<feature type="compositionally biased region" description="Low complexity" evidence="1">
    <location>
        <begin position="86"/>
        <end position="99"/>
    </location>
</feature>
<gene>
    <name evidence="2" type="ORF">THAOC_01255</name>
</gene>
<dbReference type="AlphaFoldDB" id="K0TE01"/>
<protein>
    <submittedName>
        <fullName evidence="2">Uncharacterized protein</fullName>
    </submittedName>
</protein>
<organism evidence="2 3">
    <name type="scientific">Thalassiosira oceanica</name>
    <name type="common">Marine diatom</name>
    <dbReference type="NCBI Taxonomy" id="159749"/>
    <lineage>
        <taxon>Eukaryota</taxon>
        <taxon>Sar</taxon>
        <taxon>Stramenopiles</taxon>
        <taxon>Ochrophyta</taxon>
        <taxon>Bacillariophyta</taxon>
        <taxon>Coscinodiscophyceae</taxon>
        <taxon>Thalassiosirophycidae</taxon>
        <taxon>Thalassiosirales</taxon>
        <taxon>Thalassiosiraceae</taxon>
        <taxon>Thalassiosira</taxon>
    </lineage>
</organism>
<feature type="non-terminal residue" evidence="2">
    <location>
        <position position="1"/>
    </location>
</feature>
<name>K0TE01_THAOC</name>
<proteinExistence type="predicted"/>
<keyword evidence="3" id="KW-1185">Reference proteome</keyword>
<comment type="caution">
    <text evidence="2">The sequence shown here is derived from an EMBL/GenBank/DDBJ whole genome shotgun (WGS) entry which is preliminary data.</text>
</comment>
<sequence length="211" mass="23078">QEWASPSHTGGNAGVDAAHTSKKAGEGPVSAVSANDAPPTGPQECVGQEDAKGLGQASKSLRQKLNQGPGEGTEEESSLLRKNLTGRRSVGVQSSQRSQTKGNDRIKSQRSHNLVEVVQKEGGQGQGHKRASIQDTRWKASNLRLDIKDLTEGHDKDAWSTRQENLFNRFKHFNILVDAFRHGFDMHRVVLDAIAVITRYDMELGNALFDV</sequence>
<feature type="compositionally biased region" description="Polar residues" evidence="1">
    <location>
        <begin position="1"/>
        <end position="10"/>
    </location>
</feature>